<keyword evidence="3" id="KW-1185">Reference proteome</keyword>
<name>B2JVT3_PARP8</name>
<evidence type="ECO:0000259" key="1">
    <source>
        <dbReference type="Pfam" id="PF06812"/>
    </source>
</evidence>
<dbReference type="OrthoDB" id="9771118at2"/>
<sequence>MKQSYPMDIAQGLDIDLEALLAPVPMGEGAGVSLRYEPLYQHIRDARTHDDSSVPMGEWERPLIKADWKRVAASCTEALSTRSKDFQLAAWLCEAWTHMHRIEGFIAGTRLLTMLAESYWEHAWPALEEGDTDARVAPFVWLNDTIALVLTLHVPLLVIEGREPANVNLDEWQRVLVEGGDDDAADLTRDLLDKHVTQGGNLASLAALHQQLEVAQQMWLSFGRLLDVLLQGDSPHLGRVSDVLMRLSRAVTSLLGNHALAAATGQVPHDDPAAGLMAVGGAPSVNENYALLETQMSDALREPPVVGTSIRALPARVESRAQAYQLIEVIAQYLAEQEPHSPTPYLLRRAASWGQMPLPELMREVLRTEGDMSRYLAMLEIK</sequence>
<dbReference type="HOGENOM" id="CLU_060104_1_1_4"/>
<gene>
    <name evidence="2" type="ordered locus">Bphy_5997</name>
</gene>
<proteinExistence type="predicted"/>
<accession>B2JVT3</accession>
<dbReference type="RefSeq" id="WP_012405220.1">
    <property type="nucleotide sequence ID" value="NC_010625.1"/>
</dbReference>
<keyword evidence="2" id="KW-0614">Plasmid</keyword>
<evidence type="ECO:0000313" key="3">
    <source>
        <dbReference type="Proteomes" id="UP000001192"/>
    </source>
</evidence>
<dbReference type="Proteomes" id="UP000001192">
    <property type="component" value="Plasmid pBPHY01"/>
</dbReference>
<protein>
    <submittedName>
        <fullName evidence="2">Type VI secretion-associated protein, ImpA family</fullName>
    </submittedName>
</protein>
<dbReference type="InterPro" id="IPR010657">
    <property type="entry name" value="ImpA_N"/>
</dbReference>
<reference evidence="3" key="1">
    <citation type="journal article" date="2014" name="Stand. Genomic Sci.">
        <title>Complete genome sequence of Burkholderia phymatum STM815(T), a broad host range and efficient nitrogen-fixing symbiont of Mimosa species.</title>
        <authorList>
            <person name="Moulin L."/>
            <person name="Klonowska A."/>
            <person name="Caroline B."/>
            <person name="Booth K."/>
            <person name="Vriezen J.A."/>
            <person name="Melkonian R."/>
            <person name="James E.K."/>
            <person name="Young J.P."/>
            <person name="Bena G."/>
            <person name="Hauser L."/>
            <person name="Land M."/>
            <person name="Kyrpides N."/>
            <person name="Bruce D."/>
            <person name="Chain P."/>
            <person name="Copeland A."/>
            <person name="Pitluck S."/>
            <person name="Woyke T."/>
            <person name="Lizotte-Waniewski M."/>
            <person name="Bristow J."/>
            <person name="Riley M."/>
        </authorList>
    </citation>
    <scope>NUCLEOTIDE SEQUENCE [LARGE SCALE GENOMIC DNA]</scope>
    <source>
        <strain evidence="3">DSM 17167 / CIP 108236 / LMG 21445 / STM815</strain>
        <plasmid evidence="3">Plasmid pBPHY01</plasmid>
    </source>
</reference>
<dbReference type="KEGG" id="bph:Bphy_5997"/>
<dbReference type="AlphaFoldDB" id="B2JVT3"/>
<dbReference type="PANTHER" id="PTHR37951:SF1">
    <property type="entry name" value="TYPE VI SECRETION SYSTEM COMPONENT TSSA1"/>
    <property type="match status" value="1"/>
</dbReference>
<dbReference type="EMBL" id="CP001045">
    <property type="protein sequence ID" value="ACC75060.1"/>
    <property type="molecule type" value="Genomic_DNA"/>
</dbReference>
<feature type="domain" description="ImpA N-terminal" evidence="1">
    <location>
        <begin position="21"/>
        <end position="144"/>
    </location>
</feature>
<evidence type="ECO:0000313" key="2">
    <source>
        <dbReference type="EMBL" id="ACC75060.1"/>
    </source>
</evidence>
<geneLocation type="plasmid" evidence="2 3">
    <name>pBPHY01</name>
</geneLocation>
<organism evidence="2 3">
    <name type="scientific">Paraburkholderia phymatum (strain DSM 17167 / CIP 108236 / LMG 21445 / STM815)</name>
    <name type="common">Burkholderia phymatum</name>
    <dbReference type="NCBI Taxonomy" id="391038"/>
    <lineage>
        <taxon>Bacteria</taxon>
        <taxon>Pseudomonadati</taxon>
        <taxon>Pseudomonadota</taxon>
        <taxon>Betaproteobacteria</taxon>
        <taxon>Burkholderiales</taxon>
        <taxon>Burkholderiaceae</taxon>
        <taxon>Paraburkholderia</taxon>
    </lineage>
</organism>
<dbReference type="PANTHER" id="PTHR37951">
    <property type="entry name" value="CYTOPLASMIC PROTEIN-RELATED"/>
    <property type="match status" value="1"/>
</dbReference>
<dbReference type="NCBIfam" id="TIGR03363">
    <property type="entry name" value="VI_chp_8"/>
    <property type="match status" value="1"/>
</dbReference>
<dbReference type="InterPro" id="IPR017740">
    <property type="entry name" value="TssA-like"/>
</dbReference>
<dbReference type="Pfam" id="PF06812">
    <property type="entry name" value="ImpA_N"/>
    <property type="match status" value="1"/>
</dbReference>